<dbReference type="GO" id="GO:0043200">
    <property type="term" value="P:response to amino acid"/>
    <property type="evidence" value="ECO:0007669"/>
    <property type="project" value="TreeGrafter"/>
</dbReference>
<dbReference type="PRINTS" id="PR00033">
    <property type="entry name" value="HTHASNC"/>
</dbReference>
<dbReference type="CDD" id="cd00090">
    <property type="entry name" value="HTH_ARSR"/>
    <property type="match status" value="1"/>
</dbReference>
<comment type="caution">
    <text evidence="5">The sequence shown here is derived from an EMBL/GenBank/DDBJ whole genome shotgun (WGS) entry which is preliminary data.</text>
</comment>
<dbReference type="SUPFAM" id="SSF54909">
    <property type="entry name" value="Dimeric alpha+beta barrel"/>
    <property type="match status" value="1"/>
</dbReference>
<dbReference type="GO" id="GO:0006355">
    <property type="term" value="P:regulation of DNA-templated transcription"/>
    <property type="evidence" value="ECO:0007669"/>
    <property type="project" value="UniProtKB-ARBA"/>
</dbReference>
<evidence type="ECO:0000256" key="2">
    <source>
        <dbReference type="ARBA" id="ARBA00023125"/>
    </source>
</evidence>
<accession>A0A916R2A1</accession>
<dbReference type="Gene3D" id="1.10.10.10">
    <property type="entry name" value="Winged helix-like DNA-binding domain superfamily/Winged helix DNA-binding domain"/>
    <property type="match status" value="1"/>
</dbReference>
<organism evidence="5 6">
    <name type="scientific">Neptunicoccus cionae</name>
    <dbReference type="NCBI Taxonomy" id="2035344"/>
    <lineage>
        <taxon>Bacteria</taxon>
        <taxon>Pseudomonadati</taxon>
        <taxon>Pseudomonadota</taxon>
        <taxon>Alphaproteobacteria</taxon>
        <taxon>Rhodobacterales</taxon>
        <taxon>Paracoccaceae</taxon>
        <taxon>Neptunicoccus</taxon>
    </lineage>
</organism>
<evidence type="ECO:0000259" key="4">
    <source>
        <dbReference type="PROSITE" id="PS50956"/>
    </source>
</evidence>
<gene>
    <name evidence="5" type="ORF">GCM10011498_28940</name>
</gene>
<dbReference type="Gene3D" id="3.30.70.920">
    <property type="match status" value="1"/>
</dbReference>
<evidence type="ECO:0000313" key="6">
    <source>
        <dbReference type="Proteomes" id="UP000628017"/>
    </source>
</evidence>
<keyword evidence="3" id="KW-0804">Transcription</keyword>
<dbReference type="AlphaFoldDB" id="A0A916R2A1"/>
<keyword evidence="2" id="KW-0238">DNA-binding</keyword>
<dbReference type="GO" id="GO:0005829">
    <property type="term" value="C:cytosol"/>
    <property type="evidence" value="ECO:0007669"/>
    <property type="project" value="TreeGrafter"/>
</dbReference>
<dbReference type="PANTHER" id="PTHR30154">
    <property type="entry name" value="LEUCINE-RESPONSIVE REGULATORY PROTEIN"/>
    <property type="match status" value="1"/>
</dbReference>
<dbReference type="InterPro" id="IPR011991">
    <property type="entry name" value="ArsR-like_HTH"/>
</dbReference>
<protein>
    <submittedName>
        <fullName evidence="5">Transcriptional regulator</fullName>
    </submittedName>
</protein>
<dbReference type="PROSITE" id="PS50956">
    <property type="entry name" value="HTH_ASNC_2"/>
    <property type="match status" value="1"/>
</dbReference>
<dbReference type="InterPro" id="IPR036388">
    <property type="entry name" value="WH-like_DNA-bd_sf"/>
</dbReference>
<dbReference type="PROSITE" id="PS00519">
    <property type="entry name" value="HTH_ASNC_1"/>
    <property type="match status" value="1"/>
</dbReference>
<dbReference type="InterPro" id="IPR000485">
    <property type="entry name" value="AsnC-type_HTH_dom"/>
</dbReference>
<dbReference type="SMART" id="SM00344">
    <property type="entry name" value="HTH_ASNC"/>
    <property type="match status" value="1"/>
</dbReference>
<dbReference type="InterPro" id="IPR019885">
    <property type="entry name" value="Tscrpt_reg_HTH_AsnC-type_CS"/>
</dbReference>
<dbReference type="Proteomes" id="UP000628017">
    <property type="component" value="Unassembled WGS sequence"/>
</dbReference>
<reference evidence="5" key="1">
    <citation type="journal article" date="2014" name="Int. J. Syst. Evol. Microbiol.">
        <title>Complete genome sequence of Corynebacterium casei LMG S-19264T (=DSM 44701T), isolated from a smear-ripened cheese.</title>
        <authorList>
            <consortium name="US DOE Joint Genome Institute (JGI-PGF)"/>
            <person name="Walter F."/>
            <person name="Albersmeier A."/>
            <person name="Kalinowski J."/>
            <person name="Ruckert C."/>
        </authorList>
    </citation>
    <scope>NUCLEOTIDE SEQUENCE</scope>
    <source>
        <strain evidence="5">CGMCC 1.15880</strain>
    </source>
</reference>
<dbReference type="Pfam" id="PF01037">
    <property type="entry name" value="AsnC_trans_reg"/>
    <property type="match status" value="1"/>
</dbReference>
<name>A0A916R2A1_9RHOB</name>
<dbReference type="PANTHER" id="PTHR30154:SF17">
    <property type="entry name" value="DNA-BINDING TRANSCRIPTIONAL ACTIVATOR DECR"/>
    <property type="match status" value="1"/>
</dbReference>
<evidence type="ECO:0000313" key="5">
    <source>
        <dbReference type="EMBL" id="GGA26214.1"/>
    </source>
</evidence>
<dbReference type="RefSeq" id="WP_188676824.1">
    <property type="nucleotide sequence ID" value="NZ_BMKA01000004.1"/>
</dbReference>
<proteinExistence type="predicted"/>
<keyword evidence="6" id="KW-1185">Reference proteome</keyword>
<feature type="domain" description="HTH asnC-type" evidence="4">
    <location>
        <begin position="1"/>
        <end position="62"/>
    </location>
</feature>
<dbReference type="InterPro" id="IPR036390">
    <property type="entry name" value="WH_DNA-bd_sf"/>
</dbReference>
<dbReference type="GO" id="GO:0043565">
    <property type="term" value="F:sequence-specific DNA binding"/>
    <property type="evidence" value="ECO:0007669"/>
    <property type="project" value="InterPro"/>
</dbReference>
<sequence>MDHIDQKILQKLQEDSSIPQRELADQIGLSQNACWRRIKTMKDTGVIVGETVRLDPAKLGMGLTVFVMLKTRQHSVTWLQDFRRRVLLIPNVVDFFRIAGEYDYMLKVVAADITDFDRVYQKLIVDEALESVTSLITMEAIANNRALPL</sequence>
<evidence type="ECO:0000256" key="3">
    <source>
        <dbReference type="ARBA" id="ARBA00023163"/>
    </source>
</evidence>
<dbReference type="InterPro" id="IPR011008">
    <property type="entry name" value="Dimeric_a/b-barrel"/>
</dbReference>
<keyword evidence="1" id="KW-0805">Transcription regulation</keyword>
<dbReference type="SUPFAM" id="SSF46785">
    <property type="entry name" value="Winged helix' DNA-binding domain"/>
    <property type="match status" value="1"/>
</dbReference>
<evidence type="ECO:0000256" key="1">
    <source>
        <dbReference type="ARBA" id="ARBA00023015"/>
    </source>
</evidence>
<dbReference type="EMBL" id="BMKA01000004">
    <property type="protein sequence ID" value="GGA26214.1"/>
    <property type="molecule type" value="Genomic_DNA"/>
</dbReference>
<dbReference type="InterPro" id="IPR019888">
    <property type="entry name" value="Tscrpt_reg_AsnC-like"/>
</dbReference>
<reference evidence="5" key="2">
    <citation type="submission" date="2020-09" db="EMBL/GenBank/DDBJ databases">
        <authorList>
            <person name="Sun Q."/>
            <person name="Zhou Y."/>
        </authorList>
    </citation>
    <scope>NUCLEOTIDE SEQUENCE</scope>
    <source>
        <strain evidence="5">CGMCC 1.15880</strain>
    </source>
</reference>
<dbReference type="InterPro" id="IPR019887">
    <property type="entry name" value="Tscrpt_reg_AsnC/Lrp_C"/>
</dbReference>
<dbReference type="Pfam" id="PF13412">
    <property type="entry name" value="HTH_24"/>
    <property type="match status" value="1"/>
</dbReference>